<reference evidence="4" key="1">
    <citation type="journal article" date="2014" name="Nat. Genet.">
        <title>Genome of the human hookworm Necator americanus.</title>
        <authorList>
            <person name="Tang Y.T."/>
            <person name="Gao X."/>
            <person name="Rosa B.A."/>
            <person name="Abubucker S."/>
            <person name="Hallsworth-Pepin K."/>
            <person name="Martin J."/>
            <person name="Tyagi R."/>
            <person name="Heizer E."/>
            <person name="Zhang X."/>
            <person name="Bhonagiri-Palsikar V."/>
            <person name="Minx P."/>
            <person name="Warren W.C."/>
            <person name="Wang Q."/>
            <person name="Zhan B."/>
            <person name="Hotez P.J."/>
            <person name="Sternberg P.W."/>
            <person name="Dougall A."/>
            <person name="Gaze S.T."/>
            <person name="Mulvenna J."/>
            <person name="Sotillo J."/>
            <person name="Ranganathan S."/>
            <person name="Rabelo E.M."/>
            <person name="Wilson R.K."/>
            <person name="Felgner P.L."/>
            <person name="Bethony J."/>
            <person name="Hawdon J.M."/>
            <person name="Gasser R.B."/>
            <person name="Loukas A."/>
            <person name="Mitreva M."/>
        </authorList>
    </citation>
    <scope>NUCLEOTIDE SEQUENCE [LARGE SCALE GENOMIC DNA]</scope>
</reference>
<dbReference type="PANTHER" id="PTHR15623:SF11">
    <property type="entry name" value="SPERMATOGENESIS-ASSOCIATED SERINE-RICH PROTEIN 2"/>
    <property type="match status" value="1"/>
</dbReference>
<keyword evidence="4" id="KW-1185">Reference proteome</keyword>
<feature type="region of interest" description="Disordered" evidence="2">
    <location>
        <begin position="62"/>
        <end position="123"/>
    </location>
</feature>
<proteinExistence type="inferred from homology"/>
<dbReference type="InterPro" id="IPR009816">
    <property type="entry name" value="SPATS2-like"/>
</dbReference>
<dbReference type="AlphaFoldDB" id="W2SPN8"/>
<feature type="region of interest" description="Disordered" evidence="2">
    <location>
        <begin position="233"/>
        <end position="258"/>
    </location>
</feature>
<dbReference type="SUPFAM" id="SSF46934">
    <property type="entry name" value="UBA-like"/>
    <property type="match status" value="1"/>
</dbReference>
<name>W2SPN8_NECAM</name>
<dbReference type="Proteomes" id="UP000053676">
    <property type="component" value="Unassembled WGS sequence"/>
</dbReference>
<sequence>MSKVAEKKLMNEKIAKVREVVHGVSTNDIILALHSFDLNVERTIQAFCEDGASEVLDDWVRPVGGASKNKNKKKKNKQTTVEHAASAVTSATPSPSKVAKAPSTQENKPAVVPPTPQQEKVSSQTNGFVIQAKPLEVKPSTDKNILVTEHIQQTFKALRAAVTGREKALLAACGASSKFVDADFNHLISLIEKFGSVVETSPRGAATVPSGLPKAVSPVQAAAIKHATSQSSISSSLGADSGVNLSPTHKDEKNPAPAVKAAPVARIVSGGFSCDYAIMRRTPRPAVKAAPVARIVSGGIQMQSDVLSPDQLEALQRKLAEQLAACGIDASVLSGVTGGDMPVRRPRKTDGARKGGAMRTEKPSIRPQLSIL</sequence>
<organism evidence="3 4">
    <name type="scientific">Necator americanus</name>
    <name type="common">Human hookworm</name>
    <dbReference type="NCBI Taxonomy" id="51031"/>
    <lineage>
        <taxon>Eukaryota</taxon>
        <taxon>Metazoa</taxon>
        <taxon>Ecdysozoa</taxon>
        <taxon>Nematoda</taxon>
        <taxon>Chromadorea</taxon>
        <taxon>Rhabditida</taxon>
        <taxon>Rhabditina</taxon>
        <taxon>Rhabditomorpha</taxon>
        <taxon>Strongyloidea</taxon>
        <taxon>Ancylostomatidae</taxon>
        <taxon>Bunostominae</taxon>
        <taxon>Necator</taxon>
    </lineage>
</organism>
<evidence type="ECO:0000256" key="1">
    <source>
        <dbReference type="ARBA" id="ARBA00007105"/>
    </source>
</evidence>
<dbReference type="OMA" id="IQAFCED"/>
<evidence type="ECO:0000313" key="4">
    <source>
        <dbReference type="Proteomes" id="UP000053676"/>
    </source>
</evidence>
<dbReference type="GO" id="GO:0005737">
    <property type="term" value="C:cytoplasm"/>
    <property type="evidence" value="ECO:0007669"/>
    <property type="project" value="TreeGrafter"/>
</dbReference>
<accession>W2SPN8</accession>
<comment type="similarity">
    <text evidence="1">Belongs to the SPATS2 family.</text>
</comment>
<feature type="compositionally biased region" description="Basic and acidic residues" evidence="2">
    <location>
        <begin position="348"/>
        <end position="364"/>
    </location>
</feature>
<protein>
    <submittedName>
        <fullName evidence="3">Uncharacterized protein</fullName>
    </submittedName>
</protein>
<evidence type="ECO:0000256" key="2">
    <source>
        <dbReference type="SAM" id="MobiDB-lite"/>
    </source>
</evidence>
<dbReference type="EMBL" id="KI668894">
    <property type="protein sequence ID" value="ETN70801.1"/>
    <property type="molecule type" value="Genomic_DNA"/>
</dbReference>
<gene>
    <name evidence="3" type="ORF">NECAME_04814</name>
</gene>
<feature type="compositionally biased region" description="Low complexity" evidence="2">
    <location>
        <begin position="84"/>
        <end position="96"/>
    </location>
</feature>
<dbReference type="KEGG" id="nai:NECAME_04814"/>
<dbReference type="InterPro" id="IPR009060">
    <property type="entry name" value="UBA-like_sf"/>
</dbReference>
<feature type="region of interest" description="Disordered" evidence="2">
    <location>
        <begin position="337"/>
        <end position="372"/>
    </location>
</feature>
<dbReference type="PANTHER" id="PTHR15623">
    <property type="entry name" value="SPERMATOGENESIS-ASSOCIATED SERINE-RICH PROTEIN 2-RELATED"/>
    <property type="match status" value="1"/>
</dbReference>
<evidence type="ECO:0000313" key="3">
    <source>
        <dbReference type="EMBL" id="ETN70801.1"/>
    </source>
</evidence>
<dbReference type="OrthoDB" id="6136201at2759"/>